<accession>A0A9E7N915</accession>
<dbReference type="Gene3D" id="1.10.443.10">
    <property type="entry name" value="Intergrase catalytic core"/>
    <property type="match status" value="1"/>
</dbReference>
<evidence type="ECO:0000313" key="8">
    <source>
        <dbReference type="Proteomes" id="UP001056855"/>
    </source>
</evidence>
<dbReference type="Proteomes" id="UP001056855">
    <property type="component" value="Chromosome"/>
</dbReference>
<keyword evidence="1" id="KW-0229">DNA integration</keyword>
<name>A0A9E7N915_9EURY</name>
<dbReference type="InterPro" id="IPR050090">
    <property type="entry name" value="Tyrosine_recombinase_XerCD"/>
</dbReference>
<dbReference type="PANTHER" id="PTHR30349:SF41">
    <property type="entry name" value="INTEGRASE_RECOMBINASE PROTEIN MJ0367-RELATED"/>
    <property type="match status" value="1"/>
</dbReference>
<dbReference type="InterPro" id="IPR011010">
    <property type="entry name" value="DNA_brk_join_enz"/>
</dbReference>
<sequence>MAQTPRDRLNHEKDIVDEMFDDGELDTETRDALLEWADALDKTTTRRKYIDDKGTIKTLEPRSIENYLQAMRLCEQRGLDLLACTAEEFNEFIDRMHDERGLAKTTLMRYQAAAQTFYRYHDFGVFPDDIDSYTERSKPRHDEQDMFTDAEVDALREACKGYRDRALLELLVYTGQRLTALRTLRMKDVDYAQGYIYLNDEVDGLKGARKRGRKRPMFGARKYVREWKQNHPHKGKPEKPFFIGDPDHWKTKMDEPWSEPGVRNHLKRIAERAGVEKPVNPHNFRHYWVTVMKREYSLDSDTLRALMGVAKDSTVLETTYAHVTNDDYVRKAEAQLGYRDENEAQSLTPDSCPTCGELLEDHWRRCPACDELFAPTLKNVENELAETRDEVIDEAVGGDRDFTADERRALRKVLTAIDDPVAIADKLDSGDI</sequence>
<dbReference type="Pfam" id="PF00589">
    <property type="entry name" value="Phage_integrase"/>
    <property type="match status" value="1"/>
</dbReference>
<dbReference type="EMBL" id="CP100355">
    <property type="protein sequence ID" value="UTF52729.1"/>
    <property type="molecule type" value="Genomic_DNA"/>
</dbReference>
<keyword evidence="2 4" id="KW-0238">DNA-binding</keyword>
<evidence type="ECO:0000256" key="4">
    <source>
        <dbReference type="PROSITE-ProRule" id="PRU01248"/>
    </source>
</evidence>
<dbReference type="PROSITE" id="PS51900">
    <property type="entry name" value="CB"/>
    <property type="match status" value="1"/>
</dbReference>
<feature type="domain" description="Core-binding (CB)" evidence="6">
    <location>
        <begin position="40"/>
        <end position="122"/>
    </location>
</feature>
<dbReference type="GO" id="GO:0003677">
    <property type="term" value="F:DNA binding"/>
    <property type="evidence" value="ECO:0007669"/>
    <property type="project" value="UniProtKB-UniRule"/>
</dbReference>
<organism evidence="7 8">
    <name type="scientific">Natronosalvus rutilus</name>
    <dbReference type="NCBI Taxonomy" id="2953753"/>
    <lineage>
        <taxon>Archaea</taxon>
        <taxon>Methanobacteriati</taxon>
        <taxon>Methanobacteriota</taxon>
        <taxon>Stenosarchaea group</taxon>
        <taxon>Halobacteria</taxon>
        <taxon>Halobacteriales</taxon>
        <taxon>Natrialbaceae</taxon>
        <taxon>Natronosalvus</taxon>
    </lineage>
</organism>
<dbReference type="KEGG" id="sawl:NGM29_13180"/>
<evidence type="ECO:0000256" key="2">
    <source>
        <dbReference type="ARBA" id="ARBA00023125"/>
    </source>
</evidence>
<feature type="domain" description="Tyr recombinase" evidence="5">
    <location>
        <begin position="142"/>
        <end position="333"/>
    </location>
</feature>
<evidence type="ECO:0000259" key="6">
    <source>
        <dbReference type="PROSITE" id="PS51900"/>
    </source>
</evidence>
<dbReference type="InterPro" id="IPR013762">
    <property type="entry name" value="Integrase-like_cat_sf"/>
</dbReference>
<dbReference type="AlphaFoldDB" id="A0A9E7N915"/>
<dbReference type="GeneID" id="73291016"/>
<dbReference type="Gene3D" id="1.10.150.130">
    <property type="match status" value="1"/>
</dbReference>
<evidence type="ECO:0000259" key="5">
    <source>
        <dbReference type="PROSITE" id="PS51898"/>
    </source>
</evidence>
<keyword evidence="8" id="KW-1185">Reference proteome</keyword>
<reference evidence="7" key="1">
    <citation type="submission" date="2022-06" db="EMBL/GenBank/DDBJ databases">
        <title>Diverse halophilic archaea isolated from saline environments.</title>
        <authorList>
            <person name="Cui H.-L."/>
        </authorList>
    </citation>
    <scope>NUCLEOTIDE SEQUENCE</scope>
    <source>
        <strain evidence="7">WLHS1</strain>
    </source>
</reference>
<dbReference type="SUPFAM" id="SSF56349">
    <property type="entry name" value="DNA breaking-rejoining enzymes"/>
    <property type="match status" value="1"/>
</dbReference>
<dbReference type="InterPro" id="IPR002104">
    <property type="entry name" value="Integrase_catalytic"/>
</dbReference>
<dbReference type="RefSeq" id="WP_254156757.1">
    <property type="nucleotide sequence ID" value="NZ_CP100355.1"/>
</dbReference>
<keyword evidence="3" id="KW-0233">DNA recombination</keyword>
<evidence type="ECO:0000256" key="3">
    <source>
        <dbReference type="ARBA" id="ARBA00023172"/>
    </source>
</evidence>
<dbReference type="GO" id="GO:0015074">
    <property type="term" value="P:DNA integration"/>
    <property type="evidence" value="ECO:0007669"/>
    <property type="project" value="UniProtKB-KW"/>
</dbReference>
<evidence type="ECO:0000256" key="1">
    <source>
        <dbReference type="ARBA" id="ARBA00022908"/>
    </source>
</evidence>
<protein>
    <submittedName>
        <fullName evidence="7">Site-specific integrase</fullName>
    </submittedName>
</protein>
<dbReference type="PANTHER" id="PTHR30349">
    <property type="entry name" value="PHAGE INTEGRASE-RELATED"/>
    <property type="match status" value="1"/>
</dbReference>
<gene>
    <name evidence="7" type="ORF">NGM29_13180</name>
</gene>
<proteinExistence type="predicted"/>
<evidence type="ECO:0000313" key="7">
    <source>
        <dbReference type="EMBL" id="UTF52729.1"/>
    </source>
</evidence>
<dbReference type="InterPro" id="IPR044068">
    <property type="entry name" value="CB"/>
</dbReference>
<dbReference type="InterPro" id="IPR010998">
    <property type="entry name" value="Integrase_recombinase_N"/>
</dbReference>
<dbReference type="GO" id="GO:0006310">
    <property type="term" value="P:DNA recombination"/>
    <property type="evidence" value="ECO:0007669"/>
    <property type="project" value="UniProtKB-KW"/>
</dbReference>
<dbReference type="PROSITE" id="PS51898">
    <property type="entry name" value="TYR_RECOMBINASE"/>
    <property type="match status" value="1"/>
</dbReference>